<sequence length="276" mass="31723">MIGEIAGAAAGWAGAFDAFVRGHAYIPALLGPMITGFGVFFTGFQIRRSGKQYKTEQGWKRSELVRSYLSQMSTDANLALALRVLDWRSGPAQIPQQFQPLFDVVEGQSPRPVWHADPPGKGYFRIDWGRFVRSLEVMRDPEWESADMFTYRTCFDAFCTFLQSVADDVRSISVTPSEYADLSFYCHRVLFPKDHKRKDDEAAGRKLRKYIEVYYNKRTFRIMARIAEEYAKEHKDEPNIPSVTFPEFFPPEVPQGRRARFAARLRTTYTRIGTVS</sequence>
<protein>
    <submittedName>
        <fullName evidence="2">Uncharacterized protein</fullName>
    </submittedName>
</protein>
<proteinExistence type="predicted"/>
<evidence type="ECO:0000256" key="1">
    <source>
        <dbReference type="SAM" id="Phobius"/>
    </source>
</evidence>
<keyword evidence="1" id="KW-0472">Membrane</keyword>
<dbReference type="Proteomes" id="UP000218784">
    <property type="component" value="Unassembled WGS sequence"/>
</dbReference>
<keyword evidence="3" id="KW-1185">Reference proteome</keyword>
<dbReference type="AlphaFoldDB" id="A0A2A4I110"/>
<organism evidence="2 3">
    <name type="scientific">Sphingomonas ginsenosidimutans</name>
    <dbReference type="NCBI Taxonomy" id="862134"/>
    <lineage>
        <taxon>Bacteria</taxon>
        <taxon>Pseudomonadati</taxon>
        <taxon>Pseudomonadota</taxon>
        <taxon>Alphaproteobacteria</taxon>
        <taxon>Sphingomonadales</taxon>
        <taxon>Sphingomonadaceae</taxon>
        <taxon>Sphingomonas</taxon>
    </lineage>
</organism>
<keyword evidence="1" id="KW-1133">Transmembrane helix</keyword>
<accession>A0A2A4I110</accession>
<name>A0A2A4I110_9SPHN</name>
<comment type="caution">
    <text evidence="2">The sequence shown here is derived from an EMBL/GenBank/DDBJ whole genome shotgun (WGS) entry which is preliminary data.</text>
</comment>
<keyword evidence="1" id="KW-0812">Transmembrane</keyword>
<feature type="transmembrane region" description="Helical" evidence="1">
    <location>
        <begin position="24"/>
        <end position="44"/>
    </location>
</feature>
<gene>
    <name evidence="2" type="ORF">COA17_05390</name>
</gene>
<reference evidence="2 3" key="1">
    <citation type="submission" date="2017-09" db="EMBL/GenBank/DDBJ databases">
        <title>Sphingomonas ginsenosidimutans KACC 14949, whole genome shotgun sequence.</title>
        <authorList>
            <person name="Feng G."/>
            <person name="Zhu H."/>
        </authorList>
    </citation>
    <scope>NUCLEOTIDE SEQUENCE [LARGE SCALE GENOMIC DNA]</scope>
    <source>
        <strain evidence="2 3">KACC 14949</strain>
    </source>
</reference>
<evidence type="ECO:0000313" key="2">
    <source>
        <dbReference type="EMBL" id="PCG10802.1"/>
    </source>
</evidence>
<dbReference type="EMBL" id="NWVD01000001">
    <property type="protein sequence ID" value="PCG10802.1"/>
    <property type="molecule type" value="Genomic_DNA"/>
</dbReference>
<evidence type="ECO:0000313" key="3">
    <source>
        <dbReference type="Proteomes" id="UP000218784"/>
    </source>
</evidence>